<comment type="function">
    <text evidence="8">Ligates lysine onto the cytidine present at position 34 of the AUA codon-specific tRNA(Ile) that contains the anticodon CAU, in an ATP-dependent manner. Cytidine is converted to lysidine, thus changing the amino acid specificity of the tRNA from methionine to isoleucine.</text>
</comment>
<protein>
    <recommendedName>
        <fullName evidence="8">tRNA(Ile)-lysidine synthase</fullName>
        <ecNumber evidence="8">6.3.4.19</ecNumber>
    </recommendedName>
    <alternativeName>
        <fullName evidence="8">tRNA(Ile)-2-lysyl-cytidine synthase</fullName>
    </alternativeName>
    <alternativeName>
        <fullName evidence="8">tRNA(Ile)-lysidine synthetase</fullName>
    </alternativeName>
</protein>
<evidence type="ECO:0000313" key="11">
    <source>
        <dbReference type="Proteomes" id="UP000031473"/>
    </source>
</evidence>
<comment type="subcellular location">
    <subcellularLocation>
        <location evidence="1 8">Cytoplasm</location>
    </subcellularLocation>
</comment>
<evidence type="ECO:0000256" key="7">
    <source>
        <dbReference type="ARBA" id="ARBA00048539"/>
    </source>
</evidence>
<evidence type="ECO:0000256" key="2">
    <source>
        <dbReference type="ARBA" id="ARBA00022490"/>
    </source>
</evidence>
<keyword evidence="11" id="KW-1185">Reference proteome</keyword>
<keyword evidence="4 8" id="KW-0819">tRNA processing</keyword>
<dbReference type="InterPro" id="IPR012796">
    <property type="entry name" value="Lysidine-tRNA-synth_C"/>
</dbReference>
<dbReference type="InterPro" id="IPR014729">
    <property type="entry name" value="Rossmann-like_a/b/a_fold"/>
</dbReference>
<name>A0A0C1CZM7_9FLAO</name>
<dbReference type="AlphaFoldDB" id="A0A0C1CZM7"/>
<dbReference type="GO" id="GO:0032267">
    <property type="term" value="F:tRNA(Ile)-lysidine synthase activity"/>
    <property type="evidence" value="ECO:0007669"/>
    <property type="project" value="UniProtKB-EC"/>
</dbReference>
<comment type="catalytic activity">
    <reaction evidence="7 8">
        <text>cytidine(34) in tRNA(Ile2) + L-lysine + ATP = lysidine(34) in tRNA(Ile2) + AMP + diphosphate + H(+)</text>
        <dbReference type="Rhea" id="RHEA:43744"/>
        <dbReference type="Rhea" id="RHEA-COMP:10625"/>
        <dbReference type="Rhea" id="RHEA-COMP:10670"/>
        <dbReference type="ChEBI" id="CHEBI:15378"/>
        <dbReference type="ChEBI" id="CHEBI:30616"/>
        <dbReference type="ChEBI" id="CHEBI:32551"/>
        <dbReference type="ChEBI" id="CHEBI:33019"/>
        <dbReference type="ChEBI" id="CHEBI:82748"/>
        <dbReference type="ChEBI" id="CHEBI:83665"/>
        <dbReference type="ChEBI" id="CHEBI:456215"/>
        <dbReference type="EC" id="6.3.4.19"/>
    </reaction>
</comment>
<dbReference type="GO" id="GO:0005524">
    <property type="term" value="F:ATP binding"/>
    <property type="evidence" value="ECO:0007669"/>
    <property type="project" value="UniProtKB-UniRule"/>
</dbReference>
<dbReference type="InterPro" id="IPR012094">
    <property type="entry name" value="tRNA_Ile_lys_synt"/>
</dbReference>
<evidence type="ECO:0000256" key="3">
    <source>
        <dbReference type="ARBA" id="ARBA00022598"/>
    </source>
</evidence>
<dbReference type="PANTHER" id="PTHR43033">
    <property type="entry name" value="TRNA(ILE)-LYSIDINE SYNTHASE-RELATED"/>
    <property type="match status" value="1"/>
</dbReference>
<evidence type="ECO:0000256" key="8">
    <source>
        <dbReference type="HAMAP-Rule" id="MF_01161"/>
    </source>
</evidence>
<dbReference type="EMBL" id="JSYL01000002">
    <property type="protein sequence ID" value="KIA89886.1"/>
    <property type="molecule type" value="Genomic_DNA"/>
</dbReference>
<evidence type="ECO:0000256" key="1">
    <source>
        <dbReference type="ARBA" id="ARBA00004496"/>
    </source>
</evidence>
<dbReference type="Gene3D" id="3.40.50.620">
    <property type="entry name" value="HUPs"/>
    <property type="match status" value="1"/>
</dbReference>
<feature type="domain" description="Lysidine-tRNA(Ile) synthetase C-terminal" evidence="9">
    <location>
        <begin position="358"/>
        <end position="431"/>
    </location>
</feature>
<evidence type="ECO:0000256" key="5">
    <source>
        <dbReference type="ARBA" id="ARBA00022741"/>
    </source>
</evidence>
<accession>A0A0C1CZM7</accession>
<dbReference type="GO" id="GO:0005737">
    <property type="term" value="C:cytoplasm"/>
    <property type="evidence" value="ECO:0007669"/>
    <property type="project" value="UniProtKB-SubCell"/>
</dbReference>
<feature type="binding site" evidence="8">
    <location>
        <begin position="28"/>
        <end position="33"/>
    </location>
    <ligand>
        <name>ATP</name>
        <dbReference type="ChEBI" id="CHEBI:30616"/>
    </ligand>
</feature>
<dbReference type="SMART" id="SM00977">
    <property type="entry name" value="TilS_C"/>
    <property type="match status" value="1"/>
</dbReference>
<dbReference type="HAMAP" id="MF_01161">
    <property type="entry name" value="tRNA_Ile_lys_synt"/>
    <property type="match status" value="1"/>
</dbReference>
<dbReference type="SUPFAM" id="SSF52402">
    <property type="entry name" value="Adenine nucleotide alpha hydrolases-like"/>
    <property type="match status" value="1"/>
</dbReference>
<dbReference type="RefSeq" id="WP_039349484.1">
    <property type="nucleotide sequence ID" value="NZ_FOLA01000002.1"/>
</dbReference>
<dbReference type="STRING" id="266749.SAMN05421876_102393"/>
<dbReference type="InterPro" id="IPR011063">
    <property type="entry name" value="TilS/TtcA_N"/>
</dbReference>
<evidence type="ECO:0000313" key="10">
    <source>
        <dbReference type="EMBL" id="KIA89886.1"/>
    </source>
</evidence>
<comment type="caution">
    <text evidence="10">The sequence shown here is derived from an EMBL/GenBank/DDBJ whole genome shotgun (WGS) entry which is preliminary data.</text>
</comment>
<dbReference type="SUPFAM" id="SSF56037">
    <property type="entry name" value="PheT/TilS domain"/>
    <property type="match status" value="1"/>
</dbReference>
<sequence length="435" mass="51276">MLNLKTFQQSLEKLFPDYRQAKFLLAVSGGVDSMVLLYLFESADVHFEVTHINYKLRGRDSDEDRSLVEDLCKKSEIPFHLYEVAEKDNQPKNSIQDWARSLRYEFFRKIQEEENIDFIVTAHHLNDQLETFIINLSKASGIKGLSGIPANDHKILRPLLQYSKVELYAFAKENNIEFREDVSNQKNDYLRNKIRNEVVPQLLETNKNFLENFGKSISYLNQTKDFVQEQVLKIEKETISENDSYLTINKYSFFKQSEYIQFEILRKYGFSEEKEIRKIRKGEVGKIFISNEYQLTIDRETLILRKLENEDEEVDPEEIILELNNANELNFPEPIKSEIKKLGSFNWKFDAEKVQFPLKLRPKKEGDILYPIGMIGKKKISKFFKDEKIPILAQQKIWLLCDGNNDVLGILPFRQDRRFAATKESKEIIKVKLQR</sequence>
<evidence type="ECO:0000256" key="6">
    <source>
        <dbReference type="ARBA" id="ARBA00022840"/>
    </source>
</evidence>
<dbReference type="Proteomes" id="UP000031473">
    <property type="component" value="Unassembled WGS sequence"/>
</dbReference>
<dbReference type="NCBIfam" id="TIGR02432">
    <property type="entry name" value="lysidine_TilS_N"/>
    <property type="match status" value="1"/>
</dbReference>
<organism evidence="10 11">
    <name type="scientific">Kaistella jeonii</name>
    <dbReference type="NCBI Taxonomy" id="266749"/>
    <lineage>
        <taxon>Bacteria</taxon>
        <taxon>Pseudomonadati</taxon>
        <taxon>Bacteroidota</taxon>
        <taxon>Flavobacteriia</taxon>
        <taxon>Flavobacteriales</taxon>
        <taxon>Weeksellaceae</taxon>
        <taxon>Chryseobacterium group</taxon>
        <taxon>Kaistella</taxon>
    </lineage>
</organism>
<dbReference type="CDD" id="cd01992">
    <property type="entry name" value="TilS_N"/>
    <property type="match status" value="1"/>
</dbReference>
<dbReference type="PANTHER" id="PTHR43033:SF1">
    <property type="entry name" value="TRNA(ILE)-LYSIDINE SYNTHASE-RELATED"/>
    <property type="match status" value="1"/>
</dbReference>
<dbReference type="Pfam" id="PF01171">
    <property type="entry name" value="ATP_bind_3"/>
    <property type="match status" value="1"/>
</dbReference>
<keyword evidence="5 8" id="KW-0547">Nucleotide-binding</keyword>
<comment type="similarity">
    <text evidence="8">Belongs to the tRNA(Ile)-lysidine synthase family.</text>
</comment>
<dbReference type="OrthoDB" id="9807403at2"/>
<dbReference type="GO" id="GO:0006400">
    <property type="term" value="P:tRNA modification"/>
    <property type="evidence" value="ECO:0007669"/>
    <property type="project" value="UniProtKB-UniRule"/>
</dbReference>
<comment type="domain">
    <text evidence="8">The N-terminal region contains the highly conserved SGGXDS motif, predicted to be a P-loop motif involved in ATP binding.</text>
</comment>
<dbReference type="InterPro" id="IPR012795">
    <property type="entry name" value="tRNA_Ile_lys_synt_N"/>
</dbReference>
<keyword evidence="2 8" id="KW-0963">Cytoplasm</keyword>
<evidence type="ECO:0000256" key="4">
    <source>
        <dbReference type="ARBA" id="ARBA00022694"/>
    </source>
</evidence>
<gene>
    <name evidence="8" type="primary">tilS</name>
    <name evidence="10" type="ORF">OA86_04525</name>
</gene>
<keyword evidence="3 8" id="KW-0436">Ligase</keyword>
<proteinExistence type="inferred from homology"/>
<evidence type="ECO:0000259" key="9">
    <source>
        <dbReference type="SMART" id="SM00977"/>
    </source>
</evidence>
<reference evidence="10 11" key="1">
    <citation type="submission" date="2014-10" db="EMBL/GenBank/DDBJ databases">
        <title>Kaistella jeonii genome.</title>
        <authorList>
            <person name="Clayton J.T."/>
            <person name="Newman J.D."/>
        </authorList>
    </citation>
    <scope>NUCLEOTIDE SEQUENCE [LARGE SCALE GENOMIC DNA]</scope>
    <source>
        <strain evidence="10 11">DSM 17048</strain>
    </source>
</reference>
<dbReference type="NCBIfam" id="TIGR02433">
    <property type="entry name" value="lysidine_TilS_C"/>
    <property type="match status" value="1"/>
</dbReference>
<dbReference type="EC" id="6.3.4.19" evidence="8"/>
<keyword evidence="6 8" id="KW-0067">ATP-binding</keyword>